<reference evidence="3 4" key="1">
    <citation type="submission" date="2016-07" db="EMBL/GenBank/DDBJ databases">
        <title>Draft genome sequence of Prauserella muralis DSM 45305, isolated from a mould-covered wall in an indoor environment.</title>
        <authorList>
            <person name="Ruckert C."/>
            <person name="Albersmeier A."/>
            <person name="Jiang C.-L."/>
            <person name="Jiang Y."/>
            <person name="Kalinowski J."/>
            <person name="Schneider O."/>
            <person name="Winkler A."/>
            <person name="Zotchev S.B."/>
        </authorList>
    </citation>
    <scope>NUCLEOTIDE SEQUENCE [LARGE SCALE GENOMIC DNA]</scope>
    <source>
        <strain evidence="3 4">DSM 45305</strain>
    </source>
</reference>
<gene>
    <name evidence="3" type="ORF">BAY60_01440</name>
</gene>
<keyword evidence="2" id="KW-0812">Transmembrane</keyword>
<evidence type="ECO:0000256" key="1">
    <source>
        <dbReference type="SAM" id="MobiDB-lite"/>
    </source>
</evidence>
<dbReference type="EMBL" id="MASW01000001">
    <property type="protein sequence ID" value="PXY31107.1"/>
    <property type="molecule type" value="Genomic_DNA"/>
</dbReference>
<dbReference type="Proteomes" id="UP000249915">
    <property type="component" value="Unassembled WGS sequence"/>
</dbReference>
<evidence type="ECO:0000256" key="2">
    <source>
        <dbReference type="SAM" id="Phobius"/>
    </source>
</evidence>
<evidence type="ECO:0000313" key="4">
    <source>
        <dbReference type="Proteomes" id="UP000249915"/>
    </source>
</evidence>
<feature type="compositionally biased region" description="Basic and acidic residues" evidence="1">
    <location>
        <begin position="78"/>
        <end position="96"/>
    </location>
</feature>
<keyword evidence="2" id="KW-1133">Transmembrane helix</keyword>
<feature type="region of interest" description="Disordered" evidence="1">
    <location>
        <begin position="68"/>
        <end position="96"/>
    </location>
</feature>
<comment type="caution">
    <text evidence="3">The sequence shown here is derived from an EMBL/GenBank/DDBJ whole genome shotgun (WGS) entry which is preliminary data.</text>
</comment>
<accession>A0A2V4B7A0</accession>
<protein>
    <submittedName>
        <fullName evidence="3">Uncharacterized protein</fullName>
    </submittedName>
</protein>
<sequence length="96" mass="10696">MTELERRAVAGEATRTDRVVSWIGWHIGELTAVGLPLLLAVAITWWLLGVAVLAGGLWIAREVHRARQRHATTNPRKQKQEREHARQGARGEEASA</sequence>
<dbReference type="OrthoDB" id="3629408at2"/>
<proteinExistence type="predicted"/>
<dbReference type="AlphaFoldDB" id="A0A2V4B7A0"/>
<feature type="transmembrane region" description="Helical" evidence="2">
    <location>
        <begin position="37"/>
        <end position="60"/>
    </location>
</feature>
<name>A0A2V4B7A0_9PSEU</name>
<evidence type="ECO:0000313" key="3">
    <source>
        <dbReference type="EMBL" id="PXY31107.1"/>
    </source>
</evidence>
<dbReference type="RefSeq" id="WP_112279135.1">
    <property type="nucleotide sequence ID" value="NZ_MASW01000001.1"/>
</dbReference>
<organism evidence="3 4">
    <name type="scientific">Prauserella muralis</name>
    <dbReference type="NCBI Taxonomy" id="588067"/>
    <lineage>
        <taxon>Bacteria</taxon>
        <taxon>Bacillati</taxon>
        <taxon>Actinomycetota</taxon>
        <taxon>Actinomycetes</taxon>
        <taxon>Pseudonocardiales</taxon>
        <taxon>Pseudonocardiaceae</taxon>
        <taxon>Prauserella</taxon>
    </lineage>
</organism>
<keyword evidence="2" id="KW-0472">Membrane</keyword>
<keyword evidence="4" id="KW-1185">Reference proteome</keyword>